<evidence type="ECO:0000259" key="7">
    <source>
        <dbReference type="Pfam" id="PF10520"/>
    </source>
</evidence>
<evidence type="ECO:0000313" key="8">
    <source>
        <dbReference type="EMBL" id="MBJ6802608.1"/>
    </source>
</evidence>
<evidence type="ECO:0000256" key="5">
    <source>
        <dbReference type="ARBA" id="ARBA00023136"/>
    </source>
</evidence>
<evidence type="ECO:0000256" key="1">
    <source>
        <dbReference type="ARBA" id="ARBA00004141"/>
    </source>
</evidence>
<sequence>MADLLKEVNGMCEGDAVASGVSRGSSPDEVTVVGLEEKQRQFNAAMELYSTRRVYKRFGLFVSFANVSLQAWLVWCILPLSIGIAGELTALLVAWILADFINGLVHLYMDHNDNYDSFCGPLIANFHLHHKLPRYGQKSLPVVYFLESGSKVWLVPCLALLAATAGFFRLHPLLFHTLVYAGILSSVAEVSHYLCHNSMSPVVVFLGNRRILLSKRHHAIHHMHDNVNYAFLNGVTDPLINLIAARFPKGYKQNTDLHYATYSGEIGSRQ</sequence>
<dbReference type="Proteomes" id="UP000641025">
    <property type="component" value="Unassembled WGS sequence"/>
</dbReference>
<feature type="domain" description="Lipid desaturase" evidence="7">
    <location>
        <begin position="95"/>
        <end position="241"/>
    </location>
</feature>
<protein>
    <recommendedName>
        <fullName evidence="7">Lipid desaturase domain-containing protein</fullName>
    </recommendedName>
</protein>
<accession>A0ABS0YXB1</accession>
<dbReference type="InterPro" id="IPR019547">
    <property type="entry name" value="Lipid_desat"/>
</dbReference>
<keyword evidence="3 6" id="KW-0812">Transmembrane</keyword>
<name>A0ABS0YXB1_9BACT</name>
<evidence type="ECO:0000256" key="6">
    <source>
        <dbReference type="SAM" id="Phobius"/>
    </source>
</evidence>
<proteinExistence type="inferred from homology"/>
<evidence type="ECO:0000256" key="2">
    <source>
        <dbReference type="ARBA" id="ARBA00007620"/>
    </source>
</evidence>
<reference evidence="8 9" key="1">
    <citation type="submission" date="2020-12" db="EMBL/GenBank/DDBJ databases">
        <title>Geomonas sp. Red259, isolated from paddy soil.</title>
        <authorList>
            <person name="Xu Z."/>
            <person name="Zhang Z."/>
            <person name="Masuda Y."/>
            <person name="Itoh H."/>
            <person name="Senoo K."/>
        </authorList>
    </citation>
    <scope>NUCLEOTIDE SEQUENCE [LARGE SCALE GENOMIC DNA]</scope>
    <source>
        <strain evidence="8 9">Red259</strain>
    </source>
</reference>
<keyword evidence="4 6" id="KW-1133">Transmembrane helix</keyword>
<dbReference type="EMBL" id="JAEMHK010000021">
    <property type="protein sequence ID" value="MBJ6802608.1"/>
    <property type="molecule type" value="Genomic_DNA"/>
</dbReference>
<comment type="subcellular location">
    <subcellularLocation>
        <location evidence="1">Membrane</location>
        <topology evidence="1">Multi-pass membrane protein</topology>
    </subcellularLocation>
</comment>
<keyword evidence="9" id="KW-1185">Reference proteome</keyword>
<feature type="transmembrane region" description="Helical" evidence="6">
    <location>
        <begin position="58"/>
        <end position="82"/>
    </location>
</feature>
<comment type="caution">
    <text evidence="8">The sequence shown here is derived from an EMBL/GenBank/DDBJ whole genome shotgun (WGS) entry which is preliminary data.</text>
</comment>
<dbReference type="RefSeq" id="WP_199397079.1">
    <property type="nucleotide sequence ID" value="NZ_JAEMHK010000021.1"/>
</dbReference>
<gene>
    <name evidence="8" type="ORF">JFN90_20970</name>
</gene>
<comment type="similarity">
    <text evidence="2">Belongs to the fatty acid desaturase CarF family.</text>
</comment>
<organism evidence="8 9">
    <name type="scientific">Geomonas propionica</name>
    <dbReference type="NCBI Taxonomy" id="2798582"/>
    <lineage>
        <taxon>Bacteria</taxon>
        <taxon>Pseudomonadati</taxon>
        <taxon>Thermodesulfobacteriota</taxon>
        <taxon>Desulfuromonadia</taxon>
        <taxon>Geobacterales</taxon>
        <taxon>Geobacteraceae</taxon>
        <taxon>Geomonas</taxon>
    </lineage>
</organism>
<evidence type="ECO:0000313" key="9">
    <source>
        <dbReference type="Proteomes" id="UP000641025"/>
    </source>
</evidence>
<dbReference type="Pfam" id="PF10520">
    <property type="entry name" value="Lipid_desat"/>
    <property type="match status" value="1"/>
</dbReference>
<evidence type="ECO:0000256" key="3">
    <source>
        <dbReference type="ARBA" id="ARBA00022692"/>
    </source>
</evidence>
<feature type="transmembrane region" description="Helical" evidence="6">
    <location>
        <begin position="88"/>
        <end position="108"/>
    </location>
</feature>
<keyword evidence="5 6" id="KW-0472">Membrane</keyword>
<evidence type="ECO:0000256" key="4">
    <source>
        <dbReference type="ARBA" id="ARBA00022989"/>
    </source>
</evidence>